<sequence>MCTLVLAWRAFADAPVVVAANRDEAVDRPSDPPAELEPGVVAPRDAEAGGTWVGYADTESPSGLFAGVTNRWVEGLAAERSRGLLVRDCLRADSAEDAARLVEESCREYEYDGFNLVLADANAALLLEWDGHLSVTNFDPGVHVVGNVGHDGTYFEPAGRPEAGPEEAHDARRLLDALRPEPGETAEPWLARAGDALGDHEFGVCVHTDRGYGTRSSSLLLLGTGGRRRYEFADGPPCETAYEVVVDDDGAGDGGGAT</sequence>
<dbReference type="InterPro" id="IPR008551">
    <property type="entry name" value="TANGO2"/>
</dbReference>
<dbReference type="Pfam" id="PF05742">
    <property type="entry name" value="TANGO2"/>
    <property type="match status" value="1"/>
</dbReference>
<dbReference type="RefSeq" id="WP_023393401.1">
    <property type="nucleotide sequence ID" value="NZ_ASGZ01000012.1"/>
</dbReference>
<dbReference type="Gene3D" id="3.60.60.10">
    <property type="entry name" value="Penicillin V Acylase, Chain A"/>
    <property type="match status" value="1"/>
</dbReference>
<dbReference type="STRING" id="1324957.K933_04056"/>
<accession>V4HHZ8</accession>
<reference evidence="1 2" key="1">
    <citation type="journal article" date="2013" name="Genome Announc.">
        <title>Draft Genome Sequence of 'Candidatus Halobonum tyrrellensis' Strain G22, Isolated from the Hypersaline Waters of Lake Tyrrell, Australia.</title>
        <authorList>
            <person name="Ugalde J.A."/>
            <person name="Narasingarao P."/>
            <person name="Kuo S."/>
            <person name="Podell S."/>
            <person name="Allen E.E."/>
        </authorList>
    </citation>
    <scope>NUCLEOTIDE SEQUENCE [LARGE SCALE GENOMIC DNA]</scope>
    <source>
        <strain evidence="1 2">G22</strain>
    </source>
</reference>
<evidence type="ECO:0000313" key="2">
    <source>
        <dbReference type="Proteomes" id="UP000017840"/>
    </source>
</evidence>
<dbReference type="AlphaFoldDB" id="V4HHZ8"/>
<evidence type="ECO:0008006" key="3">
    <source>
        <dbReference type="Google" id="ProtNLM"/>
    </source>
</evidence>
<protein>
    <recommendedName>
        <fullName evidence="3">NRDE family protein</fullName>
    </recommendedName>
</protein>
<dbReference type="Proteomes" id="UP000017840">
    <property type="component" value="Unassembled WGS sequence"/>
</dbReference>
<dbReference type="eggNOG" id="arCOG06429">
    <property type="taxonomic scope" value="Archaea"/>
</dbReference>
<name>V4HHZ8_9EURY</name>
<proteinExistence type="predicted"/>
<dbReference type="OrthoDB" id="312503at2157"/>
<dbReference type="PATRIC" id="fig|1324957.4.peg.823"/>
<dbReference type="PANTHER" id="PTHR17985">
    <property type="entry name" value="SER/THR-RICH PROTEIN T10 IN DGCR REGION"/>
    <property type="match status" value="1"/>
</dbReference>
<gene>
    <name evidence="1" type="ORF">K933_04056</name>
</gene>
<keyword evidence="2" id="KW-1185">Reference proteome</keyword>
<dbReference type="EMBL" id="ASGZ01000012">
    <property type="protein sequence ID" value="ESP89373.1"/>
    <property type="molecule type" value="Genomic_DNA"/>
</dbReference>
<organism evidence="1 2">
    <name type="scientific">Candidatus Halobonum tyrrellensis G22</name>
    <dbReference type="NCBI Taxonomy" id="1324957"/>
    <lineage>
        <taxon>Archaea</taxon>
        <taxon>Methanobacteriati</taxon>
        <taxon>Methanobacteriota</taxon>
        <taxon>Stenosarchaea group</taxon>
        <taxon>Halobacteria</taxon>
        <taxon>Halobacteriales</taxon>
        <taxon>Haloferacaceae</taxon>
        <taxon>Candidatus Halobonum</taxon>
    </lineage>
</organism>
<evidence type="ECO:0000313" key="1">
    <source>
        <dbReference type="EMBL" id="ESP89373.1"/>
    </source>
</evidence>
<comment type="caution">
    <text evidence="1">The sequence shown here is derived from an EMBL/GenBank/DDBJ whole genome shotgun (WGS) entry which is preliminary data.</text>
</comment>
<dbReference type="PANTHER" id="PTHR17985:SF8">
    <property type="entry name" value="TRANSPORT AND GOLGI ORGANIZATION PROTEIN 2 HOMOLOG"/>
    <property type="match status" value="1"/>
</dbReference>